<organism evidence="4">
    <name type="scientific">Phytoplasma mali (strain AT)</name>
    <dbReference type="NCBI Taxonomy" id="482235"/>
    <lineage>
        <taxon>Bacteria</taxon>
        <taxon>Bacillati</taxon>
        <taxon>Mycoplasmatota</taxon>
        <taxon>Mollicutes</taxon>
        <taxon>Acholeplasmatales</taxon>
        <taxon>Acholeplasmataceae</taxon>
        <taxon>Candidatus Phytoplasma</taxon>
        <taxon>16SrX (Apple proliferation group)</taxon>
    </lineage>
</organism>
<reference evidence="3 4" key="1">
    <citation type="journal article" date="2008" name="BMC Genomics">
        <title>The linear chromosome of the plant-pathogenic mycoplasma 'Candidatus Phytoplasma mali'.</title>
        <authorList>
            <person name="Kube M."/>
            <person name="Schneider B."/>
            <person name="Kuhl H."/>
            <person name="Dandekar T."/>
            <person name="Heitmann K."/>
            <person name="Migdoll A.M."/>
            <person name="Reinhardt R."/>
            <person name="Seemueller E."/>
        </authorList>
    </citation>
    <scope>NUCLEOTIDE SEQUENCE [LARGE SCALE GENOMIC DNA]</scope>
    <source>
        <strain evidence="3 4">AT</strain>
    </source>
</reference>
<dbReference type="Pfam" id="PF14378">
    <property type="entry name" value="PAP2_3"/>
    <property type="match status" value="1"/>
</dbReference>
<feature type="transmembrane region" description="Helical" evidence="1">
    <location>
        <begin position="178"/>
        <end position="197"/>
    </location>
</feature>
<sequence length="257" mass="30375">MLMIKNKKNIPIIKKYIFIYFLIIGTQFISYFCLTKLIVFLYYSGKQNNSNLSLIGFINNNNIQLQKILNLGFCDENGKFPDHDYLKYLIYIYLGIIYYWYLVLPYFFYQYLDKKQKKQLYDLFIKTLIISYIIFIILPIKSPETNIISSLEFPKQPNIRNNLTNNLLNFTYQIDNDRVCSCPSLHVLFTYISFVIFRSNSKIPKSIIYGQLILTILVWVSTFALKQHFIIDGIISTILTEIVFILSSKKTKNKITN</sequence>
<evidence type="ECO:0000256" key="1">
    <source>
        <dbReference type="SAM" id="Phobius"/>
    </source>
</evidence>
<dbReference type="STRING" id="37692.ATP_00085"/>
<evidence type="ECO:0000313" key="4">
    <source>
        <dbReference type="Proteomes" id="UP000002020"/>
    </source>
</evidence>
<dbReference type="HOGENOM" id="CLU_1106282_0_0_14"/>
<evidence type="ECO:0000259" key="2">
    <source>
        <dbReference type="Pfam" id="PF14378"/>
    </source>
</evidence>
<keyword evidence="1" id="KW-0812">Transmembrane</keyword>
<dbReference type="GO" id="GO:0016020">
    <property type="term" value="C:membrane"/>
    <property type="evidence" value="ECO:0007669"/>
    <property type="project" value="UniProtKB-SubCell"/>
</dbReference>
<feature type="transmembrane region" description="Helical" evidence="1">
    <location>
        <begin position="206"/>
        <end position="223"/>
    </location>
</feature>
<dbReference type="KEGG" id="pml:ATP_00085"/>
<accession>B3R0A8</accession>
<protein>
    <submittedName>
        <fullName evidence="3">Probable membrane-associated phospholipid phosphatase</fullName>
    </submittedName>
</protein>
<keyword evidence="1" id="KW-0472">Membrane</keyword>
<dbReference type="InterPro" id="IPR026841">
    <property type="entry name" value="Aur1/Ipt1"/>
</dbReference>
<dbReference type="Proteomes" id="UP000002020">
    <property type="component" value="Chromosome"/>
</dbReference>
<feature type="transmembrane region" description="Helical" evidence="1">
    <location>
        <begin position="20"/>
        <end position="43"/>
    </location>
</feature>
<evidence type="ECO:0000313" key="3">
    <source>
        <dbReference type="EMBL" id="CAP18272.1"/>
    </source>
</evidence>
<dbReference type="EMBL" id="CU469464">
    <property type="protein sequence ID" value="CAP18272.1"/>
    <property type="molecule type" value="Genomic_DNA"/>
</dbReference>
<feature type="transmembrane region" description="Helical" evidence="1">
    <location>
        <begin position="229"/>
        <end position="247"/>
    </location>
</feature>
<dbReference type="AlphaFoldDB" id="B3R0A8"/>
<name>B3R0A8_PHYMT</name>
<feature type="domain" description="Inositolphosphotransferase Aur1/Ipt1" evidence="2">
    <location>
        <begin position="82"/>
        <end position="244"/>
    </location>
</feature>
<feature type="transmembrane region" description="Helical" evidence="1">
    <location>
        <begin position="88"/>
        <end position="108"/>
    </location>
</feature>
<keyword evidence="1" id="KW-1133">Transmembrane helix</keyword>
<keyword evidence="4" id="KW-1185">Reference proteome</keyword>
<feature type="transmembrane region" description="Helical" evidence="1">
    <location>
        <begin position="120"/>
        <end position="140"/>
    </location>
</feature>
<proteinExistence type="predicted"/>
<gene>
    <name evidence="3" type="primary">pgpB</name>
    <name evidence="3" type="ordered locus">ATP_00085</name>
</gene>